<dbReference type="AlphaFoldDB" id="A0A1D7VN56"/>
<sequence>MDTRLLRTFVTLARTGSFTAAARSLHLAQSTVTVQIRTLERELGTVLFDRLPAGTVPTRAGSALLEEAEAVLDAVARLRATAAAGQGDTAAGAVAGEVVVGAGDSLCSSRLPEVIAALRCDHPRLDVHLHAADTVGAVDGLRTGRLDLALLLEPEVDERDLLARRITSEPLVYVAAAGHRLAGRAAGWDELARESFFVHEEGCSYSDRLVRALQDVPDARPRITRFGSIDAARSCVAAGLGLTLLPRVTVERQLAEGRLAVVDGPSAEPVPVQLVRHRRRWVSPGARVVAEELARVFAAGA</sequence>
<dbReference type="SUPFAM" id="SSF46785">
    <property type="entry name" value="Winged helix' DNA-binding domain"/>
    <property type="match status" value="1"/>
</dbReference>
<dbReference type="GO" id="GO:0003700">
    <property type="term" value="F:DNA-binding transcription factor activity"/>
    <property type="evidence" value="ECO:0007669"/>
    <property type="project" value="InterPro"/>
</dbReference>
<organism evidence="6 7">
    <name type="scientific">Streptomyces lydicus</name>
    <dbReference type="NCBI Taxonomy" id="47763"/>
    <lineage>
        <taxon>Bacteria</taxon>
        <taxon>Bacillati</taxon>
        <taxon>Actinomycetota</taxon>
        <taxon>Actinomycetes</taxon>
        <taxon>Kitasatosporales</taxon>
        <taxon>Streptomycetaceae</taxon>
        <taxon>Streptomyces</taxon>
    </lineage>
</organism>
<reference evidence="6 7" key="1">
    <citation type="submission" date="2016-09" db="EMBL/GenBank/DDBJ databases">
        <title>Complete genome sequencing of Streptomyces lydicus 103 and metabolic pathways analysis of antibiotic biosynthesis.</title>
        <authorList>
            <person name="Jia N."/>
            <person name="Ding M.-Z."/>
            <person name="Gao F."/>
            <person name="Yuan Y.-J."/>
        </authorList>
    </citation>
    <scope>NUCLEOTIDE SEQUENCE [LARGE SCALE GENOMIC DNA]</scope>
    <source>
        <strain evidence="6 7">103</strain>
    </source>
</reference>
<dbReference type="Gene3D" id="3.40.190.10">
    <property type="entry name" value="Periplasmic binding protein-like II"/>
    <property type="match status" value="2"/>
</dbReference>
<accession>A0A1D7VN56</accession>
<keyword evidence="2" id="KW-0805">Transcription regulation</keyword>
<keyword evidence="4" id="KW-0804">Transcription</keyword>
<evidence type="ECO:0000313" key="7">
    <source>
        <dbReference type="Proteomes" id="UP000094094"/>
    </source>
</evidence>
<evidence type="ECO:0000256" key="1">
    <source>
        <dbReference type="ARBA" id="ARBA00009437"/>
    </source>
</evidence>
<keyword evidence="3" id="KW-0238">DNA-binding</keyword>
<dbReference type="InterPro" id="IPR005119">
    <property type="entry name" value="LysR_subst-bd"/>
</dbReference>
<dbReference type="PROSITE" id="PS50931">
    <property type="entry name" value="HTH_LYSR"/>
    <property type="match status" value="1"/>
</dbReference>
<dbReference type="PANTHER" id="PTHR30126">
    <property type="entry name" value="HTH-TYPE TRANSCRIPTIONAL REGULATOR"/>
    <property type="match status" value="1"/>
</dbReference>
<dbReference type="InterPro" id="IPR036388">
    <property type="entry name" value="WH-like_DNA-bd_sf"/>
</dbReference>
<evidence type="ECO:0000256" key="2">
    <source>
        <dbReference type="ARBA" id="ARBA00023015"/>
    </source>
</evidence>
<dbReference type="PRINTS" id="PR00039">
    <property type="entry name" value="HTHLYSR"/>
</dbReference>
<dbReference type="OrthoDB" id="8479357at2"/>
<dbReference type="Pfam" id="PF00126">
    <property type="entry name" value="HTH_1"/>
    <property type="match status" value="1"/>
</dbReference>
<comment type="similarity">
    <text evidence="1">Belongs to the LysR transcriptional regulatory family.</text>
</comment>
<evidence type="ECO:0000259" key="5">
    <source>
        <dbReference type="PROSITE" id="PS50931"/>
    </source>
</evidence>
<dbReference type="InterPro" id="IPR000847">
    <property type="entry name" value="LysR_HTH_N"/>
</dbReference>
<evidence type="ECO:0000256" key="3">
    <source>
        <dbReference type="ARBA" id="ARBA00023125"/>
    </source>
</evidence>
<protein>
    <submittedName>
        <fullName evidence="6">LysR family transcriptional regulator</fullName>
    </submittedName>
</protein>
<dbReference type="Pfam" id="PF03466">
    <property type="entry name" value="LysR_substrate"/>
    <property type="match status" value="1"/>
</dbReference>
<gene>
    <name evidence="6" type="ORF">SL103_19960</name>
</gene>
<dbReference type="Proteomes" id="UP000094094">
    <property type="component" value="Chromosome"/>
</dbReference>
<dbReference type="CDD" id="cd05466">
    <property type="entry name" value="PBP2_LTTR_substrate"/>
    <property type="match status" value="1"/>
</dbReference>
<dbReference type="FunFam" id="1.10.10.10:FF:000001">
    <property type="entry name" value="LysR family transcriptional regulator"/>
    <property type="match status" value="1"/>
</dbReference>
<dbReference type="SUPFAM" id="SSF53850">
    <property type="entry name" value="Periplasmic binding protein-like II"/>
    <property type="match status" value="1"/>
</dbReference>
<dbReference type="RefSeq" id="WP_069570333.1">
    <property type="nucleotide sequence ID" value="NZ_CP017157.1"/>
</dbReference>
<dbReference type="PANTHER" id="PTHR30126:SF39">
    <property type="entry name" value="HTH-TYPE TRANSCRIPTIONAL REGULATOR CYSL"/>
    <property type="match status" value="1"/>
</dbReference>
<feature type="domain" description="HTH lysR-type" evidence="5">
    <location>
        <begin position="1"/>
        <end position="58"/>
    </location>
</feature>
<evidence type="ECO:0000313" key="6">
    <source>
        <dbReference type="EMBL" id="AOP48199.1"/>
    </source>
</evidence>
<dbReference type="EMBL" id="CP017157">
    <property type="protein sequence ID" value="AOP48199.1"/>
    <property type="molecule type" value="Genomic_DNA"/>
</dbReference>
<dbReference type="KEGG" id="slc:SL103_19960"/>
<keyword evidence="7" id="KW-1185">Reference proteome</keyword>
<dbReference type="InterPro" id="IPR036390">
    <property type="entry name" value="WH_DNA-bd_sf"/>
</dbReference>
<proteinExistence type="inferred from homology"/>
<dbReference type="GO" id="GO:0000976">
    <property type="term" value="F:transcription cis-regulatory region binding"/>
    <property type="evidence" value="ECO:0007669"/>
    <property type="project" value="TreeGrafter"/>
</dbReference>
<name>A0A1D7VN56_9ACTN</name>
<evidence type="ECO:0000256" key="4">
    <source>
        <dbReference type="ARBA" id="ARBA00023163"/>
    </source>
</evidence>
<dbReference type="Gene3D" id="1.10.10.10">
    <property type="entry name" value="Winged helix-like DNA-binding domain superfamily/Winged helix DNA-binding domain"/>
    <property type="match status" value="1"/>
</dbReference>